<evidence type="ECO:0000313" key="2">
    <source>
        <dbReference type="EMBL" id="TWF92182.1"/>
    </source>
</evidence>
<sequence length="91" mass="9971">MRDDKKLAPPVTVIRRTRRAARRRAADGGATSRFSTSWEIDDELSVTVADLFYTGLGQGSGTLDPDRAAHALHHAVRSIRDRSSPQAAQDL</sequence>
<accession>A0A561TYK1</accession>
<organism evidence="2 3">
    <name type="scientific">Streptomyces brevispora</name>
    <dbReference type="NCBI Taxonomy" id="887462"/>
    <lineage>
        <taxon>Bacteria</taxon>
        <taxon>Bacillati</taxon>
        <taxon>Actinomycetota</taxon>
        <taxon>Actinomycetes</taxon>
        <taxon>Kitasatosporales</taxon>
        <taxon>Streptomycetaceae</taxon>
        <taxon>Streptomyces</taxon>
    </lineage>
</organism>
<evidence type="ECO:0000256" key="1">
    <source>
        <dbReference type="SAM" id="MobiDB-lite"/>
    </source>
</evidence>
<dbReference type="EMBL" id="VIWW01000002">
    <property type="protein sequence ID" value="TWF92182.1"/>
    <property type="molecule type" value="Genomic_DNA"/>
</dbReference>
<proteinExistence type="predicted"/>
<feature type="region of interest" description="Disordered" evidence="1">
    <location>
        <begin position="1"/>
        <end position="32"/>
    </location>
</feature>
<evidence type="ECO:0000313" key="3">
    <source>
        <dbReference type="Proteomes" id="UP000318186"/>
    </source>
</evidence>
<dbReference type="Proteomes" id="UP000318186">
    <property type="component" value="Unassembled WGS sequence"/>
</dbReference>
<comment type="caution">
    <text evidence="2">The sequence shown here is derived from an EMBL/GenBank/DDBJ whole genome shotgun (WGS) entry which is preliminary data.</text>
</comment>
<name>A0A561TYK1_9ACTN</name>
<dbReference type="AlphaFoldDB" id="A0A561TYK1"/>
<reference evidence="2 3" key="1">
    <citation type="submission" date="2019-06" db="EMBL/GenBank/DDBJ databases">
        <title>Sequencing the genomes of 1000 actinobacteria strains.</title>
        <authorList>
            <person name="Klenk H.-P."/>
        </authorList>
    </citation>
    <scope>NUCLEOTIDE SEQUENCE [LARGE SCALE GENOMIC DNA]</scope>
    <source>
        <strain evidence="2 3">DSM 42059</strain>
    </source>
</reference>
<dbReference type="RefSeq" id="WP_167523788.1">
    <property type="nucleotide sequence ID" value="NZ_JBHJUX010000052.1"/>
</dbReference>
<gene>
    <name evidence="2" type="ORF">FHX80_12501</name>
</gene>
<protein>
    <submittedName>
        <fullName evidence="2">Uncharacterized protein</fullName>
    </submittedName>
</protein>